<organism evidence="1">
    <name type="scientific">marine metagenome</name>
    <dbReference type="NCBI Taxonomy" id="408172"/>
    <lineage>
        <taxon>unclassified sequences</taxon>
        <taxon>metagenomes</taxon>
        <taxon>ecological metagenomes</taxon>
    </lineage>
</organism>
<sequence>MASSIFPGAADWALTSLAKEAATGARKSDLLLSMVITIAPIGSVCAWMPSWNRAPREDASPLDWRL</sequence>
<dbReference type="EMBL" id="UINC01015047">
    <property type="protein sequence ID" value="SVA63678.1"/>
    <property type="molecule type" value="Genomic_DNA"/>
</dbReference>
<accession>A0A381XG25</accession>
<proteinExistence type="predicted"/>
<dbReference type="AlphaFoldDB" id="A0A381XG25"/>
<gene>
    <name evidence="1" type="ORF">METZ01_LOCUS116532</name>
</gene>
<protein>
    <submittedName>
        <fullName evidence="1">Uncharacterized protein</fullName>
    </submittedName>
</protein>
<name>A0A381XG25_9ZZZZ</name>
<evidence type="ECO:0000313" key="1">
    <source>
        <dbReference type="EMBL" id="SVA63678.1"/>
    </source>
</evidence>
<reference evidence="1" key="1">
    <citation type="submission" date="2018-05" db="EMBL/GenBank/DDBJ databases">
        <authorList>
            <person name="Lanie J.A."/>
            <person name="Ng W.-L."/>
            <person name="Kazmierczak K.M."/>
            <person name="Andrzejewski T.M."/>
            <person name="Davidsen T.M."/>
            <person name="Wayne K.J."/>
            <person name="Tettelin H."/>
            <person name="Glass J.I."/>
            <person name="Rusch D."/>
            <person name="Podicherti R."/>
            <person name="Tsui H.-C.T."/>
            <person name="Winkler M.E."/>
        </authorList>
    </citation>
    <scope>NUCLEOTIDE SEQUENCE</scope>
</reference>